<dbReference type="GO" id="GO:0010420">
    <property type="term" value="F:polyprenyldihydroxybenzoate methyltransferase activity"/>
    <property type="evidence" value="ECO:0007669"/>
    <property type="project" value="TreeGrafter"/>
</dbReference>
<dbReference type="InterPro" id="IPR041698">
    <property type="entry name" value="Methyltransf_25"/>
</dbReference>
<gene>
    <name evidence="2" type="ORF">LX66_3318</name>
</gene>
<dbReference type="InterPro" id="IPR029063">
    <property type="entry name" value="SAM-dependent_MTases_sf"/>
</dbReference>
<organism evidence="2 3">
    <name type="scientific">Chitinophaga japonensis</name>
    <name type="common">Flexibacter japonensis</name>
    <dbReference type="NCBI Taxonomy" id="104662"/>
    <lineage>
        <taxon>Bacteria</taxon>
        <taxon>Pseudomonadati</taxon>
        <taxon>Bacteroidota</taxon>
        <taxon>Chitinophagia</taxon>
        <taxon>Chitinophagales</taxon>
        <taxon>Chitinophagaceae</taxon>
        <taxon>Chitinophaga</taxon>
    </lineage>
</organism>
<feature type="domain" description="Methyltransferase" evidence="1">
    <location>
        <begin position="59"/>
        <end position="149"/>
    </location>
</feature>
<dbReference type="EMBL" id="VLLG01000003">
    <property type="protein sequence ID" value="TWI89224.1"/>
    <property type="molecule type" value="Genomic_DNA"/>
</dbReference>
<comment type="caution">
    <text evidence="2">The sequence shown here is derived from an EMBL/GenBank/DDBJ whole genome shotgun (WGS) entry which is preliminary data.</text>
</comment>
<sequence length="233" mass="26984">MNLAQRSYQPELLDADNIPFAAIRQNLRELDIINRWLGGHRISIRGLRQLLGDRRQVHICEIGCGGGDNLAALLQWCRQHHIAVTFTGIDIKPSCIQYAAQNAALQACAHWIVSDYREVTFTDKPDIIFSSLFCHHFTDDALVTQLQWMQANCRLGCFINDLHRHPLAYHSIRLLTAAFSRSYLVKNDAPLSVARGFTRQEWTALLQQAGVRHYRVRWQWAFRHLITFQRHEN</sequence>
<dbReference type="AlphaFoldDB" id="A0A562T7V2"/>
<dbReference type="Proteomes" id="UP000316778">
    <property type="component" value="Unassembled WGS sequence"/>
</dbReference>
<dbReference type="CDD" id="cd02440">
    <property type="entry name" value="AdoMet_MTases"/>
    <property type="match status" value="1"/>
</dbReference>
<dbReference type="RefSeq" id="WP_145715382.1">
    <property type="nucleotide sequence ID" value="NZ_BAAAFY010000001.1"/>
</dbReference>
<evidence type="ECO:0000313" key="3">
    <source>
        <dbReference type="Proteomes" id="UP000316778"/>
    </source>
</evidence>
<evidence type="ECO:0000259" key="1">
    <source>
        <dbReference type="Pfam" id="PF13649"/>
    </source>
</evidence>
<dbReference type="PANTHER" id="PTHR43464">
    <property type="entry name" value="METHYLTRANSFERASE"/>
    <property type="match status" value="1"/>
</dbReference>
<dbReference type="GO" id="GO:0032259">
    <property type="term" value="P:methylation"/>
    <property type="evidence" value="ECO:0007669"/>
    <property type="project" value="UniProtKB-KW"/>
</dbReference>
<protein>
    <submittedName>
        <fullName evidence="2">Methyltransferase family protein</fullName>
    </submittedName>
</protein>
<accession>A0A562T7V2</accession>
<dbReference type="PANTHER" id="PTHR43464:SF23">
    <property type="entry name" value="JUVENILE HORMONE ACID O-METHYLTRANSFERASE"/>
    <property type="match status" value="1"/>
</dbReference>
<dbReference type="SUPFAM" id="SSF53335">
    <property type="entry name" value="S-adenosyl-L-methionine-dependent methyltransferases"/>
    <property type="match status" value="1"/>
</dbReference>
<name>A0A562T7V2_CHIJA</name>
<keyword evidence="3" id="KW-1185">Reference proteome</keyword>
<evidence type="ECO:0000313" key="2">
    <source>
        <dbReference type="EMBL" id="TWI89224.1"/>
    </source>
</evidence>
<keyword evidence="2" id="KW-0808">Transferase</keyword>
<proteinExistence type="predicted"/>
<keyword evidence="2" id="KW-0489">Methyltransferase</keyword>
<dbReference type="Gene3D" id="3.40.50.150">
    <property type="entry name" value="Vaccinia Virus protein VP39"/>
    <property type="match status" value="1"/>
</dbReference>
<dbReference type="Pfam" id="PF13649">
    <property type="entry name" value="Methyltransf_25"/>
    <property type="match status" value="1"/>
</dbReference>
<reference evidence="2 3" key="1">
    <citation type="journal article" date="2013" name="Stand. Genomic Sci.">
        <title>Genomic Encyclopedia of Type Strains, Phase I: The one thousand microbial genomes (KMG-I) project.</title>
        <authorList>
            <person name="Kyrpides N.C."/>
            <person name="Woyke T."/>
            <person name="Eisen J.A."/>
            <person name="Garrity G."/>
            <person name="Lilburn T.G."/>
            <person name="Beck B.J."/>
            <person name="Whitman W.B."/>
            <person name="Hugenholtz P."/>
            <person name="Klenk H.P."/>
        </authorList>
    </citation>
    <scope>NUCLEOTIDE SEQUENCE [LARGE SCALE GENOMIC DNA]</scope>
    <source>
        <strain evidence="2 3">DSM 13484</strain>
    </source>
</reference>
<dbReference type="OrthoDB" id="9800454at2"/>